<evidence type="ECO:0000256" key="1">
    <source>
        <dbReference type="SAM" id="Phobius"/>
    </source>
</evidence>
<feature type="transmembrane region" description="Helical" evidence="1">
    <location>
        <begin position="21"/>
        <end position="39"/>
    </location>
</feature>
<protein>
    <recommendedName>
        <fullName evidence="4">PH domain-containing protein</fullName>
    </recommendedName>
</protein>
<dbReference type="EMBL" id="JAVDXV010000003">
    <property type="protein sequence ID" value="MDR7332706.1"/>
    <property type="molecule type" value="Genomic_DNA"/>
</dbReference>
<keyword evidence="1" id="KW-1133">Transmembrane helix</keyword>
<evidence type="ECO:0008006" key="4">
    <source>
        <dbReference type="Google" id="ProtNLM"/>
    </source>
</evidence>
<organism evidence="2 3">
    <name type="scientific">Roseateles asaccharophilus</name>
    <dbReference type="NCBI Taxonomy" id="582607"/>
    <lineage>
        <taxon>Bacteria</taxon>
        <taxon>Pseudomonadati</taxon>
        <taxon>Pseudomonadota</taxon>
        <taxon>Betaproteobacteria</taxon>
        <taxon>Burkholderiales</taxon>
        <taxon>Sphaerotilaceae</taxon>
        <taxon>Roseateles</taxon>
    </lineage>
</organism>
<feature type="transmembrane region" description="Helical" evidence="1">
    <location>
        <begin position="45"/>
        <end position="64"/>
    </location>
</feature>
<keyword evidence="1" id="KW-0472">Membrane</keyword>
<evidence type="ECO:0000313" key="2">
    <source>
        <dbReference type="EMBL" id="MDR7332706.1"/>
    </source>
</evidence>
<keyword evidence="1" id="KW-0812">Transmembrane</keyword>
<reference evidence="2 3" key="1">
    <citation type="submission" date="2023-07" db="EMBL/GenBank/DDBJ databases">
        <title>Sorghum-associated microbial communities from plants grown in Nebraska, USA.</title>
        <authorList>
            <person name="Schachtman D."/>
        </authorList>
    </citation>
    <scope>NUCLEOTIDE SEQUENCE [LARGE SCALE GENOMIC DNA]</scope>
    <source>
        <strain evidence="2 3">BE316</strain>
    </source>
</reference>
<dbReference type="Proteomes" id="UP001180825">
    <property type="component" value="Unassembled WGS sequence"/>
</dbReference>
<dbReference type="RefSeq" id="WP_310327603.1">
    <property type="nucleotide sequence ID" value="NZ_JAVDXV010000003.1"/>
</dbReference>
<keyword evidence="3" id="KW-1185">Reference proteome</keyword>
<comment type="caution">
    <text evidence="2">The sequence shown here is derived from an EMBL/GenBank/DDBJ whole genome shotgun (WGS) entry which is preliminary data.</text>
</comment>
<proteinExistence type="predicted"/>
<evidence type="ECO:0000313" key="3">
    <source>
        <dbReference type="Proteomes" id="UP001180825"/>
    </source>
</evidence>
<accession>A0ABU2A685</accession>
<sequence>MTKALTPEQTFRMPASYLLRQCALMAAVSAVGVFVWAKFGRVGTQAAPFAGLVLLAFFLVYPLLRLRVWVTLSGAGIQGRGILGDRRALIAWSEPVIVEAHTQRRGAPGVRVFLFNGRGGRRLFHSLFIPHPILRDSNFRAALALVAPSNHPLLSW</sequence>
<name>A0ABU2A685_9BURK</name>
<gene>
    <name evidence="2" type="ORF">J2X21_001839</name>
</gene>